<comment type="subcellular location">
    <subcellularLocation>
        <location evidence="2">Mitochondrion inner membrane</location>
        <topology evidence="2">Multi-pass membrane protein</topology>
    </subcellularLocation>
</comment>
<evidence type="ECO:0000256" key="17">
    <source>
        <dbReference type="RuleBase" id="RU003404"/>
    </source>
</evidence>
<proteinExistence type="inferred from homology"/>
<feature type="transmembrane region" description="Helical" evidence="17">
    <location>
        <begin position="248"/>
        <end position="266"/>
    </location>
</feature>
<comment type="catalytic activity">
    <reaction evidence="16 17">
        <text>a ubiquinone + NADH + 5 H(+)(in) = a ubiquinol + NAD(+) + 4 H(+)(out)</text>
        <dbReference type="Rhea" id="RHEA:29091"/>
        <dbReference type="Rhea" id="RHEA-COMP:9565"/>
        <dbReference type="Rhea" id="RHEA-COMP:9566"/>
        <dbReference type="ChEBI" id="CHEBI:15378"/>
        <dbReference type="ChEBI" id="CHEBI:16389"/>
        <dbReference type="ChEBI" id="CHEBI:17976"/>
        <dbReference type="ChEBI" id="CHEBI:57540"/>
        <dbReference type="ChEBI" id="CHEBI:57945"/>
        <dbReference type="EC" id="7.1.1.2"/>
    </reaction>
</comment>
<dbReference type="EC" id="7.1.1.2" evidence="3 17"/>
<keyword evidence="11 17" id="KW-1133">Transmembrane helix</keyword>
<feature type="transmembrane region" description="Helical" evidence="17">
    <location>
        <begin position="184"/>
        <end position="206"/>
    </location>
</feature>
<organism evidence="21">
    <name type="scientific">Limenitis camilla</name>
    <name type="common">White admiral</name>
    <name type="synonym">Ladoga camilla</name>
    <dbReference type="NCBI Taxonomy" id="270466"/>
    <lineage>
        <taxon>Eukaryota</taxon>
        <taxon>Metazoa</taxon>
        <taxon>Ecdysozoa</taxon>
        <taxon>Arthropoda</taxon>
        <taxon>Hexapoda</taxon>
        <taxon>Insecta</taxon>
        <taxon>Pterygota</taxon>
        <taxon>Neoptera</taxon>
        <taxon>Endopterygota</taxon>
        <taxon>Lepidoptera</taxon>
        <taxon>Glossata</taxon>
        <taxon>Ditrysia</taxon>
        <taxon>Papilionoidea</taxon>
        <taxon>Nymphalidae</taxon>
        <taxon>Limenitidinae</taxon>
        <taxon>Limenitidini</taxon>
        <taxon>Limenitis</taxon>
    </lineage>
</organism>
<dbReference type="InterPro" id="IPR001516">
    <property type="entry name" value="Proton_antipo_N"/>
</dbReference>
<evidence type="ECO:0000256" key="3">
    <source>
        <dbReference type="ARBA" id="ARBA00012944"/>
    </source>
</evidence>
<dbReference type="GO" id="GO:0042773">
    <property type="term" value="P:ATP synthesis coupled electron transport"/>
    <property type="evidence" value="ECO:0007669"/>
    <property type="project" value="InterPro"/>
</dbReference>
<keyword evidence="14 17" id="KW-0496">Mitochondrion</keyword>
<evidence type="ECO:0000256" key="11">
    <source>
        <dbReference type="ARBA" id="ARBA00022989"/>
    </source>
</evidence>
<evidence type="ECO:0000256" key="6">
    <source>
        <dbReference type="ARBA" id="ARBA00022660"/>
    </source>
</evidence>
<dbReference type="Pfam" id="PF00361">
    <property type="entry name" value="Proton_antipo_M"/>
    <property type="match status" value="1"/>
</dbReference>
<feature type="transmembrane region" description="Helical" evidence="17">
    <location>
        <begin position="218"/>
        <end position="236"/>
    </location>
</feature>
<evidence type="ECO:0000256" key="13">
    <source>
        <dbReference type="ARBA" id="ARBA00023075"/>
    </source>
</evidence>
<dbReference type="PRINTS" id="PR01435">
    <property type="entry name" value="NPOXDRDTASE5"/>
</dbReference>
<evidence type="ECO:0000256" key="15">
    <source>
        <dbReference type="ARBA" id="ARBA00023136"/>
    </source>
</evidence>
<evidence type="ECO:0000256" key="12">
    <source>
        <dbReference type="ARBA" id="ARBA00023027"/>
    </source>
</evidence>
<feature type="transmembrane region" description="Helical" evidence="17">
    <location>
        <begin position="87"/>
        <end position="106"/>
    </location>
</feature>
<dbReference type="InterPro" id="IPR010934">
    <property type="entry name" value="NADH_DH_su5_C"/>
</dbReference>
<evidence type="ECO:0000256" key="2">
    <source>
        <dbReference type="ARBA" id="ARBA00004448"/>
    </source>
</evidence>
<feature type="transmembrane region" description="Helical" evidence="17">
    <location>
        <begin position="559"/>
        <end position="576"/>
    </location>
</feature>
<reference evidence="21" key="1">
    <citation type="journal article" date="2018" name="Mol. Phylogenet. Evol.">
        <title>Unravelling relationships among the shared stripes of sailors: Mitogenomic phylogeny of Limenitidini butterflies (Lepidoptera, Nymphalidae, Limenitidinae), focusing on the genera Athyma and Limenitis.</title>
        <authorList>
            <person name="Wu L.W."/>
            <person name="Chiba H."/>
            <person name="Lees D.C."/>
            <person name="Ohshima Y."/>
            <person name="Jeng M.L."/>
        </authorList>
    </citation>
    <scope>NUCLEOTIDE SEQUENCE</scope>
</reference>
<feature type="transmembrane region" description="Helical" evidence="17">
    <location>
        <begin position="152"/>
        <end position="172"/>
    </location>
</feature>
<dbReference type="Pfam" id="PF06455">
    <property type="entry name" value="NADH5_C"/>
    <property type="match status" value="1"/>
</dbReference>
<dbReference type="EMBL" id="MG747618">
    <property type="protein sequence ID" value="AYN60607.1"/>
    <property type="molecule type" value="Genomic_DNA"/>
</dbReference>
<dbReference type="GO" id="GO:0008137">
    <property type="term" value="F:NADH dehydrogenase (ubiquinone) activity"/>
    <property type="evidence" value="ECO:0007669"/>
    <property type="project" value="UniProtKB-EC"/>
</dbReference>
<dbReference type="PANTHER" id="PTHR42829:SF2">
    <property type="entry name" value="NADH-UBIQUINONE OXIDOREDUCTASE CHAIN 5"/>
    <property type="match status" value="1"/>
</dbReference>
<gene>
    <name evidence="21" type="primary">nad5</name>
</gene>
<feature type="transmembrane region" description="Helical" evidence="17">
    <location>
        <begin position="382"/>
        <end position="404"/>
    </location>
</feature>
<feature type="transmembrane region" description="Helical" evidence="17">
    <location>
        <begin position="273"/>
        <end position="293"/>
    </location>
</feature>
<feature type="transmembrane region" description="Helical" evidence="17">
    <location>
        <begin position="451"/>
        <end position="474"/>
    </location>
</feature>
<keyword evidence="6" id="KW-0679">Respiratory chain</keyword>
<keyword evidence="10" id="KW-0249">Electron transport</keyword>
<evidence type="ECO:0000256" key="9">
    <source>
        <dbReference type="ARBA" id="ARBA00022967"/>
    </source>
</evidence>
<keyword evidence="8" id="KW-0999">Mitochondrion inner membrane</keyword>
<evidence type="ECO:0000256" key="8">
    <source>
        <dbReference type="ARBA" id="ARBA00022792"/>
    </source>
</evidence>
<evidence type="ECO:0000256" key="1">
    <source>
        <dbReference type="ARBA" id="ARBA00003257"/>
    </source>
</evidence>
<evidence type="ECO:0000256" key="4">
    <source>
        <dbReference type="ARBA" id="ARBA00021096"/>
    </source>
</evidence>
<accession>A0A3G2KN23</accession>
<evidence type="ECO:0000259" key="18">
    <source>
        <dbReference type="Pfam" id="PF00361"/>
    </source>
</evidence>
<dbReference type="PRINTS" id="PR01434">
    <property type="entry name" value="NADHDHGNASE5"/>
</dbReference>
<keyword evidence="9" id="KW-1278">Translocase</keyword>
<comment type="similarity">
    <text evidence="17">Belongs to the complex I subunit 5 family.</text>
</comment>
<dbReference type="PANTHER" id="PTHR42829">
    <property type="entry name" value="NADH-UBIQUINONE OXIDOREDUCTASE CHAIN 5"/>
    <property type="match status" value="1"/>
</dbReference>
<feature type="domain" description="NADH-Ubiquinone oxidoreductase (complex I) chain 5 N-terminal" evidence="19">
    <location>
        <begin position="42"/>
        <end position="90"/>
    </location>
</feature>
<keyword evidence="12 17" id="KW-0520">NAD</keyword>
<dbReference type="InterPro" id="IPR003945">
    <property type="entry name" value="NU5C-like"/>
</dbReference>
<evidence type="ECO:0000256" key="10">
    <source>
        <dbReference type="ARBA" id="ARBA00022982"/>
    </source>
</evidence>
<sequence length="577" mass="67541">MNKFSICFISFFFLFFFMLMNFFLMIYFIMNNMIIFLEWEIISFNSFNIVFSILLDWMSLLFMMFVSLISSSVIFYSKSYMSSELNLNRFIILVLLFVFSMILLIISPNMISIFLGWDGLGLVSYCLVIYYQNIKSYNAGMLTALSNRVGDIMILMLVSWMLNYGSWNYIFYMNFMSNDFSMKIISLLVIIAAMTKSAQIPFSSWLPAAMAAPTPVSALVHSSTLVTAGVYLLIRFNNLLVEMYFLKFLLLFSGLTMMMSGICANYEFDLKKIIALSTLSQLGLMMSILSMGFYDLAFFHLLTHAMFKALLFMCAGLIIHMMNNNQDIRMMGGISFYVPLTSLCMNISNLALCGIPFLAGFYSKDMILEMVSMSNLNLLIFYLYYFSTGLTMFYTIRLLMYLMINDYNLLSIYNLYEEDYIMLKSMFMLLFMSLISGSFLSWLIFYYPYMIYLPTSLKMMVIYVSFIGMFMGWLISSMNIYSLNKFLMFYNLSSFMMLMWFLPNLSTYGLNIFFLKFGQILSKNIDMGWSEMYSGQGMYKIIKTYSLINMIYHMNNFKIYLFSFILWMMIFIILIMI</sequence>
<dbReference type="GO" id="GO:0005743">
    <property type="term" value="C:mitochondrial inner membrane"/>
    <property type="evidence" value="ECO:0007669"/>
    <property type="project" value="UniProtKB-SubCell"/>
</dbReference>
<evidence type="ECO:0000256" key="7">
    <source>
        <dbReference type="ARBA" id="ARBA00022692"/>
    </source>
</evidence>
<dbReference type="Pfam" id="PF00662">
    <property type="entry name" value="Proton_antipo_N"/>
    <property type="match status" value="1"/>
</dbReference>
<feature type="transmembrane region" description="Helical" evidence="17">
    <location>
        <begin position="334"/>
        <end position="362"/>
    </location>
</feature>
<feature type="transmembrane region" description="Helical" evidence="17">
    <location>
        <begin position="305"/>
        <end position="322"/>
    </location>
</feature>
<dbReference type="InterPro" id="IPR001750">
    <property type="entry name" value="ND/Mrp_TM"/>
</dbReference>
<feature type="domain" description="NADH:quinone oxidoreductase/Mrp antiporter transmembrane" evidence="18">
    <location>
        <begin position="107"/>
        <end position="387"/>
    </location>
</feature>
<evidence type="ECO:0000256" key="14">
    <source>
        <dbReference type="ARBA" id="ARBA00023128"/>
    </source>
</evidence>
<dbReference type="GO" id="GO:0003954">
    <property type="term" value="F:NADH dehydrogenase activity"/>
    <property type="evidence" value="ECO:0007669"/>
    <property type="project" value="TreeGrafter"/>
</dbReference>
<comment type="function">
    <text evidence="1">Core subunit of the mitochondrial membrane respiratory chain NADH dehydrogenase (Complex I) that is believed to belong to the minimal assembly required for catalysis. Complex I functions in the transfer of electrons from NADH to the respiratory chain. The immediate electron acceptor for the enzyme is believed to be ubiquinone.</text>
</comment>
<evidence type="ECO:0000259" key="19">
    <source>
        <dbReference type="Pfam" id="PF00662"/>
    </source>
</evidence>
<feature type="transmembrane region" description="Helical" evidence="17">
    <location>
        <begin position="7"/>
        <end position="29"/>
    </location>
</feature>
<reference evidence="21" key="2">
    <citation type="submission" date="2018-01" db="EMBL/GenBank/DDBJ databases">
        <authorList>
            <person name="Wu L.-W."/>
        </authorList>
    </citation>
    <scope>NUCLEOTIDE SEQUENCE</scope>
</reference>
<protein>
    <recommendedName>
        <fullName evidence="4 17">NADH-ubiquinone oxidoreductase chain 5</fullName>
        <ecNumber evidence="3 17">7.1.1.2</ecNumber>
    </recommendedName>
</protein>
<feature type="domain" description="NADH dehydrogenase subunit 5 C-terminal" evidence="20">
    <location>
        <begin position="394"/>
        <end position="575"/>
    </location>
</feature>
<keyword evidence="5 17" id="KW-0813">Transport</keyword>
<evidence type="ECO:0000256" key="16">
    <source>
        <dbReference type="ARBA" id="ARBA00049551"/>
    </source>
</evidence>
<comment type="function">
    <text evidence="17">Core subunit of the mitochondrial membrane respiratory chain NADH dehydrogenase (Complex I) which catalyzes electron transfer from NADH through the respiratory chain, using ubiquinone as an electron acceptor. Essential for the catalytic activity and assembly of complex I.</text>
</comment>
<name>A0A3G2KN23_LIMCA</name>
<evidence type="ECO:0000256" key="5">
    <source>
        <dbReference type="ARBA" id="ARBA00022448"/>
    </source>
</evidence>
<dbReference type="AlphaFoldDB" id="A0A3G2KN23"/>
<keyword evidence="15 17" id="KW-0472">Membrane</keyword>
<evidence type="ECO:0000313" key="21">
    <source>
        <dbReference type="EMBL" id="AYN60607.1"/>
    </source>
</evidence>
<keyword evidence="13 17" id="KW-0830">Ubiquinone</keyword>
<evidence type="ECO:0000259" key="20">
    <source>
        <dbReference type="Pfam" id="PF06455"/>
    </source>
</evidence>
<feature type="transmembrane region" description="Helical" evidence="17">
    <location>
        <begin position="425"/>
        <end position="445"/>
    </location>
</feature>
<keyword evidence="7 17" id="KW-0812">Transmembrane</keyword>
<dbReference type="GO" id="GO:0015990">
    <property type="term" value="P:electron transport coupled proton transport"/>
    <property type="evidence" value="ECO:0007669"/>
    <property type="project" value="TreeGrafter"/>
</dbReference>
<geneLocation type="mitochondrion" evidence="21"/>
<feature type="transmembrane region" description="Helical" evidence="17">
    <location>
        <begin position="49"/>
        <end position="75"/>
    </location>
</feature>